<feature type="signal peptide" evidence="1">
    <location>
        <begin position="1"/>
        <end position="20"/>
    </location>
</feature>
<feature type="chain" id="PRO_5041300393" description="Endonuclease/exonuclease/phosphatase domain-containing protein" evidence="1">
    <location>
        <begin position="21"/>
        <end position="673"/>
    </location>
</feature>
<dbReference type="Proteomes" id="UP001055105">
    <property type="component" value="Unassembled WGS sequence"/>
</dbReference>
<gene>
    <name evidence="3" type="ORF">CE91St16_11110</name>
</gene>
<evidence type="ECO:0000313" key="3">
    <source>
        <dbReference type="EMBL" id="GKI18203.1"/>
    </source>
</evidence>
<dbReference type="EMBL" id="BQOL01000001">
    <property type="protein sequence ID" value="GKI18203.1"/>
    <property type="molecule type" value="Genomic_DNA"/>
</dbReference>
<comment type="caution">
    <text evidence="3">The sequence shown here is derived from an EMBL/GenBank/DDBJ whole genome shotgun (WGS) entry which is preliminary data.</text>
</comment>
<dbReference type="Gene3D" id="3.60.10.10">
    <property type="entry name" value="Endonuclease/exonuclease/phosphatase"/>
    <property type="match status" value="1"/>
</dbReference>
<dbReference type="InterPro" id="IPR036691">
    <property type="entry name" value="Endo/exonu/phosph_ase_sf"/>
</dbReference>
<keyword evidence="1" id="KW-0732">Signal</keyword>
<dbReference type="SUPFAM" id="SSF56219">
    <property type="entry name" value="DNase I-like"/>
    <property type="match status" value="1"/>
</dbReference>
<evidence type="ECO:0000313" key="4">
    <source>
        <dbReference type="Proteomes" id="UP001055105"/>
    </source>
</evidence>
<dbReference type="RefSeq" id="WP_244076232.1">
    <property type="nucleotide sequence ID" value="NZ_AP025581.1"/>
</dbReference>
<dbReference type="Pfam" id="PF03372">
    <property type="entry name" value="Exo_endo_phos"/>
    <property type="match status" value="1"/>
</dbReference>
<evidence type="ECO:0000259" key="2">
    <source>
        <dbReference type="Pfam" id="PF03372"/>
    </source>
</evidence>
<proteinExistence type="predicted"/>
<organism evidence="3 4">
    <name type="scientific">Alistipes finegoldii</name>
    <dbReference type="NCBI Taxonomy" id="214856"/>
    <lineage>
        <taxon>Bacteria</taxon>
        <taxon>Pseudomonadati</taxon>
        <taxon>Bacteroidota</taxon>
        <taxon>Bacteroidia</taxon>
        <taxon>Bacteroidales</taxon>
        <taxon>Rikenellaceae</taxon>
        <taxon>Alistipes</taxon>
    </lineage>
</organism>
<dbReference type="AlphaFoldDB" id="A0AA37P3N8"/>
<dbReference type="GO" id="GO:0003824">
    <property type="term" value="F:catalytic activity"/>
    <property type="evidence" value="ECO:0007669"/>
    <property type="project" value="InterPro"/>
</dbReference>
<accession>A0AA37P3N8</accession>
<name>A0AA37P3N8_9BACT</name>
<evidence type="ECO:0000256" key="1">
    <source>
        <dbReference type="SAM" id="SignalP"/>
    </source>
</evidence>
<dbReference type="Gene3D" id="2.160.20.110">
    <property type="match status" value="1"/>
</dbReference>
<feature type="domain" description="Endonuclease/exonuclease/phosphatase" evidence="2">
    <location>
        <begin position="67"/>
        <end position="303"/>
    </location>
</feature>
<reference evidence="3" key="1">
    <citation type="submission" date="2022-01" db="EMBL/GenBank/DDBJ databases">
        <title>Novel bile acid biosynthetic pathways are enriched in the microbiome of centenarians.</title>
        <authorList>
            <person name="Sato Y."/>
            <person name="Atarashi K."/>
            <person name="Plichta R.D."/>
            <person name="Arai Y."/>
            <person name="Sasajima S."/>
            <person name="Kearney M.S."/>
            <person name="Suda W."/>
            <person name="Takeshita K."/>
            <person name="Sasaki T."/>
            <person name="Okamoto S."/>
            <person name="Skelly N.A."/>
            <person name="Okamura Y."/>
            <person name="Vlamakis H."/>
            <person name="Li Y."/>
            <person name="Tanoue T."/>
            <person name="Takei H."/>
            <person name="Nittono H."/>
            <person name="Narushima S."/>
            <person name="Irie J."/>
            <person name="Itoh H."/>
            <person name="Moriya K."/>
            <person name="Sugiura Y."/>
            <person name="Suematsu M."/>
            <person name="Moritoki N."/>
            <person name="Shibata S."/>
            <person name="Littman R.D."/>
            <person name="Fischbach A.M."/>
            <person name="Uwamino Y."/>
            <person name="Inoue T."/>
            <person name="Honda A."/>
            <person name="Hattori M."/>
            <person name="Murai T."/>
            <person name="Xavier J.R."/>
            <person name="Hirose N."/>
            <person name="Honda K."/>
        </authorList>
    </citation>
    <scope>NUCLEOTIDE SEQUENCE</scope>
    <source>
        <strain evidence="3">CE91-St16</strain>
    </source>
</reference>
<dbReference type="PROSITE" id="PS51257">
    <property type="entry name" value="PROKAR_LIPOPROTEIN"/>
    <property type="match status" value="1"/>
</dbReference>
<protein>
    <recommendedName>
        <fullName evidence="2">Endonuclease/exonuclease/phosphatase domain-containing protein</fullName>
    </recommendedName>
</protein>
<sequence>MKKTIILAMFAALCTLTAGCADDFKTVLNDKYYEDDTPSREPDITEQTLTLGSYNLWISGKGTGDYLWTNRRTVLAQSIVKNKWDIFGFQEANGTIQNELPTLVGQQGGKYEWWFVGRDSQDGVSGEALGIAYNPERFELTDKHFFWISPTPDEMSYGWDELGYHRIAACAMVTDKLYNKQFFMMVTHAPLGATARAEGAKLLIEREKMYNPDGIPSILVGDMNAAMDDASSKTLRTHWNDSFLTVESDFISGPVGTFNGHKITADLTQATARIDYIYSRGDVELKSYKVDNTVYGNIYPSDHCPLTIQFDTDYEKPAPDVVEGSGTAADPWQLNSVSDWNTVAASINRQAEDAVYTSSAYYRLTADIDFDNKNLTPIGFAADNTIYFEGEFDGAGHKLLNVKLAAPGKSCGVFGANKGTIRDLAVEGALSTEFEIAGGIVGINAGVIDGATFKGDITGGEGAKTIGGIAGQNKGTLVNCANLGGTMKTDAPKDPNMGGIVGQIAKGGDGLGRYVINCYSRVDRLEAKHNDVGGIAGIVSDDSFVINCYSTVEKITANSSYASVVGYSKKGNLQNIYGNSACPSKSAANSAVGSDKAAGTVWKKTTFALLSLDEMKSGAVTVPSSGESCASFAEALNAGATLFNDTPAATLPGKPDVVLRKWTASESYPVLEK</sequence>
<dbReference type="InterPro" id="IPR005135">
    <property type="entry name" value="Endo/exonuclease/phosphatase"/>
</dbReference>